<comment type="similarity">
    <text evidence="2">Belongs to the TAF4 family.</text>
</comment>
<gene>
    <name evidence="11" type="ORF">BCR42DRAFT_489276</name>
</gene>
<feature type="region of interest" description="Disordered" evidence="9">
    <location>
        <begin position="542"/>
        <end position="573"/>
    </location>
</feature>
<evidence type="ECO:0000256" key="2">
    <source>
        <dbReference type="ARBA" id="ARBA00006178"/>
    </source>
</evidence>
<evidence type="ECO:0000313" key="11">
    <source>
        <dbReference type="EMBL" id="ORZ19311.1"/>
    </source>
</evidence>
<dbReference type="Gene3D" id="1.10.20.10">
    <property type="entry name" value="Histone, subunit A"/>
    <property type="match status" value="1"/>
</dbReference>
<dbReference type="Proteomes" id="UP000193560">
    <property type="component" value="Unassembled WGS sequence"/>
</dbReference>
<feature type="compositionally biased region" description="Low complexity" evidence="9">
    <location>
        <begin position="209"/>
        <end position="243"/>
    </location>
</feature>
<dbReference type="GO" id="GO:0003677">
    <property type="term" value="F:DNA binding"/>
    <property type="evidence" value="ECO:0007669"/>
    <property type="project" value="TreeGrafter"/>
</dbReference>
<keyword evidence="5" id="KW-0804">Transcription</keyword>
<comment type="subcellular location">
    <subcellularLocation>
        <location evidence="1">Nucleus</location>
    </subcellularLocation>
</comment>
<protein>
    <recommendedName>
        <fullName evidence="3">Transcription initiation factor TFIID subunit 4</fullName>
    </recommendedName>
    <alternativeName>
        <fullName evidence="8">TBP-associated factor 4</fullName>
    </alternativeName>
</protein>
<evidence type="ECO:0000256" key="6">
    <source>
        <dbReference type="ARBA" id="ARBA00023242"/>
    </source>
</evidence>
<dbReference type="InterPro" id="IPR045144">
    <property type="entry name" value="TAF4"/>
</dbReference>
<comment type="function">
    <text evidence="7">Functions as a component of the DNA-binding general transcription factor complex TFIID. Binding of TFIID to a promoter (with or without TATA element) is the initial step in pre-initiation complex (PIC) formation. TFIID plays a key role in the regulation of gene expression by RNA polymerase II through different activities such as transcription activator interaction, core promoter recognition and selectivity, TFIIA and TFIIB interaction, chromatin modification (histone acetylation by TAF1), facilitation of DNA opening and initiation of transcription.</text>
</comment>
<dbReference type="InterPro" id="IPR007900">
    <property type="entry name" value="TAF4_C"/>
</dbReference>
<dbReference type="GO" id="GO:0005669">
    <property type="term" value="C:transcription factor TFIID complex"/>
    <property type="evidence" value="ECO:0007669"/>
    <property type="project" value="InterPro"/>
</dbReference>
<evidence type="ECO:0000256" key="8">
    <source>
        <dbReference type="ARBA" id="ARBA00031747"/>
    </source>
</evidence>
<evidence type="ECO:0000256" key="5">
    <source>
        <dbReference type="ARBA" id="ARBA00023163"/>
    </source>
</evidence>
<keyword evidence="11" id="KW-0648">Protein biosynthesis</keyword>
<evidence type="ECO:0000256" key="9">
    <source>
        <dbReference type="SAM" id="MobiDB-lite"/>
    </source>
</evidence>
<evidence type="ECO:0000256" key="7">
    <source>
        <dbReference type="ARBA" id="ARBA00025346"/>
    </source>
</evidence>
<feature type="domain" description="Transcription initiation factor TFIID component TAF4 C-terminal" evidence="10">
    <location>
        <begin position="402"/>
        <end position="546"/>
    </location>
</feature>
<dbReference type="InterPro" id="IPR009072">
    <property type="entry name" value="Histone-fold"/>
</dbReference>
<feature type="compositionally biased region" description="Low complexity" evidence="9">
    <location>
        <begin position="349"/>
        <end position="386"/>
    </location>
</feature>
<keyword evidence="12" id="KW-1185">Reference proteome</keyword>
<dbReference type="CDD" id="cd08045">
    <property type="entry name" value="HFD_TAF4"/>
    <property type="match status" value="1"/>
</dbReference>
<name>A0A1X2IP56_9FUNG</name>
<evidence type="ECO:0000256" key="3">
    <source>
        <dbReference type="ARBA" id="ARBA00017306"/>
    </source>
</evidence>
<dbReference type="EMBL" id="MCGE01000007">
    <property type="protein sequence ID" value="ORZ19311.1"/>
    <property type="molecule type" value="Genomic_DNA"/>
</dbReference>
<feature type="region of interest" description="Disordered" evidence="9">
    <location>
        <begin position="103"/>
        <end position="146"/>
    </location>
</feature>
<comment type="caution">
    <text evidence="11">The sequence shown here is derived from an EMBL/GenBank/DDBJ whole genome shotgun (WGS) entry which is preliminary data.</text>
</comment>
<dbReference type="GO" id="GO:0006367">
    <property type="term" value="P:transcription initiation at RNA polymerase II promoter"/>
    <property type="evidence" value="ECO:0007669"/>
    <property type="project" value="TreeGrafter"/>
</dbReference>
<evidence type="ECO:0000256" key="4">
    <source>
        <dbReference type="ARBA" id="ARBA00023015"/>
    </source>
</evidence>
<dbReference type="OrthoDB" id="21060at2759"/>
<accession>A0A1X2IP56</accession>
<dbReference type="PANTHER" id="PTHR15138:SF14">
    <property type="entry name" value="TRANSCRIPTION INITIATION FACTOR TFIID SUBUNIT 4"/>
    <property type="match status" value="1"/>
</dbReference>
<evidence type="ECO:0000313" key="12">
    <source>
        <dbReference type="Proteomes" id="UP000193560"/>
    </source>
</evidence>
<organism evidence="11 12">
    <name type="scientific">Absidia repens</name>
    <dbReference type="NCBI Taxonomy" id="90262"/>
    <lineage>
        <taxon>Eukaryota</taxon>
        <taxon>Fungi</taxon>
        <taxon>Fungi incertae sedis</taxon>
        <taxon>Mucoromycota</taxon>
        <taxon>Mucoromycotina</taxon>
        <taxon>Mucoromycetes</taxon>
        <taxon>Mucorales</taxon>
        <taxon>Cunninghamellaceae</taxon>
        <taxon>Absidia</taxon>
    </lineage>
</organism>
<dbReference type="GO" id="GO:0003743">
    <property type="term" value="F:translation initiation factor activity"/>
    <property type="evidence" value="ECO:0007669"/>
    <property type="project" value="UniProtKB-KW"/>
</dbReference>
<dbReference type="Pfam" id="PF05236">
    <property type="entry name" value="TAF4"/>
    <property type="match status" value="1"/>
</dbReference>
<dbReference type="AlphaFoldDB" id="A0A1X2IP56"/>
<reference evidence="11 12" key="1">
    <citation type="submission" date="2016-07" db="EMBL/GenBank/DDBJ databases">
        <title>Pervasive Adenine N6-methylation of Active Genes in Fungi.</title>
        <authorList>
            <consortium name="DOE Joint Genome Institute"/>
            <person name="Mondo S.J."/>
            <person name="Dannebaum R.O."/>
            <person name="Kuo R.C."/>
            <person name="Labutti K."/>
            <person name="Haridas S."/>
            <person name="Kuo A."/>
            <person name="Salamov A."/>
            <person name="Ahrendt S.R."/>
            <person name="Lipzen A."/>
            <person name="Sullivan W."/>
            <person name="Andreopoulos W.B."/>
            <person name="Clum A."/>
            <person name="Lindquist E."/>
            <person name="Daum C."/>
            <person name="Ramamoorthy G.K."/>
            <person name="Gryganskyi A."/>
            <person name="Culley D."/>
            <person name="Magnuson J.K."/>
            <person name="James T.Y."/>
            <person name="O'Malley M.A."/>
            <person name="Stajich J.E."/>
            <person name="Spatafora J.W."/>
            <person name="Visel A."/>
            <person name="Grigoriev I.V."/>
        </authorList>
    </citation>
    <scope>NUCLEOTIDE SEQUENCE [LARGE SCALE GENOMIC DNA]</scope>
    <source>
        <strain evidence="11 12">NRRL 1336</strain>
    </source>
</reference>
<feature type="compositionally biased region" description="Low complexity" evidence="9">
    <location>
        <begin position="103"/>
        <end position="122"/>
    </location>
</feature>
<feature type="region of interest" description="Disordered" evidence="9">
    <location>
        <begin position="206"/>
        <end position="324"/>
    </location>
</feature>
<feature type="compositionally biased region" description="Polar residues" evidence="9">
    <location>
        <begin position="137"/>
        <end position="146"/>
    </location>
</feature>
<feature type="region of interest" description="Disordered" evidence="9">
    <location>
        <begin position="338"/>
        <end position="395"/>
    </location>
</feature>
<sequence>MSDGEKDKGVSQGHHTQQVDDLYIRNLFDDSTLFTNDNSFQSLVQTIGNEDQNATPAQFNMPTELQHLFDNDSEDVLSTTGHSGVFQPGQGTTDFISIQSLSTSLQQQQQQHNTTQRQYQQSSNHQTIPSPQKIATPAQSSSSSGTMTLLDSITAQLPSERKNKFNLLFVELQKNTITPENFLTQAKYLLDERGYRMLENLLENLKEQTPTTSDTTQGSSSSTSIDITSSTSTVSTSSSTLTSVAANDQRKRLVSSSQIRHEDSQRSMLGLMGTPQSKRSKIDHAPGVPRGLSKAANTHMNIATPPPLPTSSSEPPSLPGSSNVQAIATPEFKQPDAPVAQGVQMPRPSSSSSKQSSNSNIATPSSSFTTIAPTAQPAATSSSATTSGGGGGGDNRIDYDAITDVMGYAGVDLKEEVEHFMKDGGDTVGGIPVDGVDRSKSQDFMNGRLLQQVVTKLAKPLAINHVDPDVVAYLSLATQDRLRGLVADMVKASKHRIERRSPFQRAPPMAVSTSSSTTGSDYPLYKILVKADPKQALMALEQLDRSSSSSPSSSSLSSPTHLQNSKMSSSLLRNHGDKRWKLTSKSYGSAIKTFSVEDTNEEMNEDKNVTVMDAIFALEREGQGGKGSGQKTLLKMYNQWLQ</sequence>
<feature type="compositionally biased region" description="Low complexity" evidence="9">
    <location>
        <begin position="546"/>
        <end position="559"/>
    </location>
</feature>
<evidence type="ECO:0000259" key="10">
    <source>
        <dbReference type="Pfam" id="PF05236"/>
    </source>
</evidence>
<dbReference type="STRING" id="90262.A0A1X2IP56"/>
<keyword evidence="6" id="KW-0539">Nucleus</keyword>
<feature type="compositionally biased region" description="Low complexity" evidence="9">
    <location>
        <begin position="310"/>
        <end position="322"/>
    </location>
</feature>
<dbReference type="GO" id="GO:0046982">
    <property type="term" value="F:protein heterodimerization activity"/>
    <property type="evidence" value="ECO:0007669"/>
    <property type="project" value="InterPro"/>
</dbReference>
<dbReference type="GO" id="GO:0016251">
    <property type="term" value="F:RNA polymerase II general transcription initiation factor activity"/>
    <property type="evidence" value="ECO:0007669"/>
    <property type="project" value="TreeGrafter"/>
</dbReference>
<feature type="compositionally biased region" description="Polar residues" evidence="9">
    <location>
        <begin position="560"/>
        <end position="572"/>
    </location>
</feature>
<dbReference type="PANTHER" id="PTHR15138">
    <property type="entry name" value="TRANSCRIPTION INITIATION FACTOR TFIID SUBUNIT 4"/>
    <property type="match status" value="1"/>
</dbReference>
<feature type="region of interest" description="Disordered" evidence="9">
    <location>
        <begin position="497"/>
        <end position="519"/>
    </location>
</feature>
<keyword evidence="11" id="KW-0396">Initiation factor</keyword>
<evidence type="ECO:0000256" key="1">
    <source>
        <dbReference type="ARBA" id="ARBA00004123"/>
    </source>
</evidence>
<proteinExistence type="inferred from homology"/>
<keyword evidence="4" id="KW-0805">Transcription regulation</keyword>